<dbReference type="RefSeq" id="WP_208256842.1">
    <property type="nucleotide sequence ID" value="NZ_JAGEOJ010000007.1"/>
</dbReference>
<organism evidence="1 2">
    <name type="scientific">Actinomadura barringtoniae</name>
    <dbReference type="NCBI Taxonomy" id="1427535"/>
    <lineage>
        <taxon>Bacteria</taxon>
        <taxon>Bacillati</taxon>
        <taxon>Actinomycetota</taxon>
        <taxon>Actinomycetes</taxon>
        <taxon>Streptosporangiales</taxon>
        <taxon>Thermomonosporaceae</taxon>
        <taxon>Actinomadura</taxon>
    </lineage>
</organism>
<proteinExistence type="predicted"/>
<comment type="caution">
    <text evidence="1">The sequence shown here is derived from an EMBL/GenBank/DDBJ whole genome shotgun (WGS) entry which is preliminary data.</text>
</comment>
<dbReference type="AlphaFoldDB" id="A0A939PA77"/>
<sequence length="359" mass="40749">MPDLQGPWSDEAVRQTLMDYFGVGSDVDLPDELRFLANVARLLQKRIREGELEASEQRPALFFLHPQRPNEVPSRSMKRVPMLDNGVHAISGKLWFVNQIASDGSYIELMPEEDDEAIFDLATNTLNAGTFPAVVFETRTVPVEARFYPYGLLKTDTFQVVRLEETALTFDQIFESIDRLYESKLCTPDAQSRAGKLWADASKSWVADDAEDQIQHVVHCGLIGFFPTCTIRIEQSQATGRLDVEIEEPLVSDRSQIVRHAILELKVLRSKNSRGNSVSASVVQDWVRKGVEQASAYRDERGSRLAALCCFDMRLATADDCFEPVKELAEQLVVELRSWYLFPSSEAYRRHLTENREPT</sequence>
<name>A0A939PA77_9ACTN</name>
<evidence type="ECO:0000313" key="2">
    <source>
        <dbReference type="Proteomes" id="UP000669179"/>
    </source>
</evidence>
<dbReference type="EMBL" id="JAGEOJ010000007">
    <property type="protein sequence ID" value="MBO2449037.1"/>
    <property type="molecule type" value="Genomic_DNA"/>
</dbReference>
<evidence type="ECO:0000313" key="1">
    <source>
        <dbReference type="EMBL" id="MBO2449037.1"/>
    </source>
</evidence>
<dbReference type="Proteomes" id="UP000669179">
    <property type="component" value="Unassembled WGS sequence"/>
</dbReference>
<reference evidence="1" key="1">
    <citation type="submission" date="2021-03" db="EMBL/GenBank/DDBJ databases">
        <authorList>
            <person name="Kanchanasin P."/>
            <person name="Saeng-In P."/>
            <person name="Phongsopitanun W."/>
            <person name="Yuki M."/>
            <person name="Kudo T."/>
            <person name="Ohkuma M."/>
            <person name="Tanasupawat S."/>
        </authorList>
    </citation>
    <scope>NUCLEOTIDE SEQUENCE</scope>
    <source>
        <strain evidence="1">GKU 128</strain>
    </source>
</reference>
<keyword evidence="2" id="KW-1185">Reference proteome</keyword>
<accession>A0A939PA77</accession>
<gene>
    <name evidence="1" type="ORF">J4573_18180</name>
</gene>
<protein>
    <submittedName>
        <fullName evidence="1">Uncharacterized protein</fullName>
    </submittedName>
</protein>